<evidence type="ECO:0000256" key="8">
    <source>
        <dbReference type="SAM" id="MobiDB-lite"/>
    </source>
</evidence>
<organism evidence="9 10">
    <name type="scientific">Ustilago trichophora</name>
    <dbReference type="NCBI Taxonomy" id="86804"/>
    <lineage>
        <taxon>Eukaryota</taxon>
        <taxon>Fungi</taxon>
        <taxon>Dikarya</taxon>
        <taxon>Basidiomycota</taxon>
        <taxon>Ustilaginomycotina</taxon>
        <taxon>Ustilaginomycetes</taxon>
        <taxon>Ustilaginales</taxon>
        <taxon>Ustilaginaceae</taxon>
        <taxon>Ustilago</taxon>
    </lineage>
</organism>
<dbReference type="GO" id="GO:1990071">
    <property type="term" value="C:TRAPPII protein complex"/>
    <property type="evidence" value="ECO:0007669"/>
    <property type="project" value="TreeGrafter"/>
</dbReference>
<dbReference type="InterPro" id="IPR016696">
    <property type="entry name" value="TRAPP-I_su5"/>
</dbReference>
<keyword evidence="10" id="KW-1185">Reference proteome</keyword>
<keyword evidence="7" id="KW-0333">Golgi apparatus</keyword>
<feature type="compositionally biased region" description="Low complexity" evidence="8">
    <location>
        <begin position="69"/>
        <end position="96"/>
    </location>
</feature>
<evidence type="ECO:0000256" key="1">
    <source>
        <dbReference type="ARBA" id="ARBA00004240"/>
    </source>
</evidence>
<dbReference type="Proteomes" id="UP000324022">
    <property type="component" value="Unassembled WGS sequence"/>
</dbReference>
<feature type="region of interest" description="Disordered" evidence="8">
    <location>
        <begin position="1"/>
        <end position="32"/>
    </location>
</feature>
<name>A0A5C3EK18_9BASI</name>
<keyword evidence="4" id="KW-0813">Transport</keyword>
<comment type="similarity">
    <text evidence="3">Belongs to the TRAPP small subunits family. BET3 subfamily.</text>
</comment>
<dbReference type="PANTHER" id="PTHR20902">
    <property type="entry name" value="41-2 PROTEIN ANTIGEN-RELATED"/>
    <property type="match status" value="1"/>
</dbReference>
<evidence type="ECO:0000313" key="10">
    <source>
        <dbReference type="Proteomes" id="UP000324022"/>
    </source>
</evidence>
<protein>
    <submittedName>
        <fullName evidence="9">Related to TRS31 - TRAPP subunit of 31 kDa involved in targeting and fusion of ER to golgi transport vesicles</fullName>
    </submittedName>
</protein>
<dbReference type="GO" id="GO:1990070">
    <property type="term" value="C:TRAPPI protein complex"/>
    <property type="evidence" value="ECO:0007669"/>
    <property type="project" value="TreeGrafter"/>
</dbReference>
<evidence type="ECO:0000256" key="6">
    <source>
        <dbReference type="ARBA" id="ARBA00022892"/>
    </source>
</evidence>
<dbReference type="Gene3D" id="3.30.1380.20">
    <property type="entry name" value="Trafficking protein particle complex subunit 3"/>
    <property type="match status" value="1"/>
</dbReference>
<evidence type="ECO:0000256" key="4">
    <source>
        <dbReference type="ARBA" id="ARBA00022448"/>
    </source>
</evidence>
<dbReference type="PANTHER" id="PTHR20902:SF0">
    <property type="entry name" value="TRAFFICKING PROTEIN PARTICLE COMPLEX SUBUNIT 5"/>
    <property type="match status" value="1"/>
</dbReference>
<keyword evidence="6" id="KW-0931">ER-Golgi transport</keyword>
<dbReference type="CDD" id="cd14943">
    <property type="entry name" value="TRAPPC5_Trs31"/>
    <property type="match status" value="1"/>
</dbReference>
<evidence type="ECO:0000256" key="2">
    <source>
        <dbReference type="ARBA" id="ARBA00004555"/>
    </source>
</evidence>
<dbReference type="AlphaFoldDB" id="A0A5C3EK18"/>
<evidence type="ECO:0000313" key="9">
    <source>
        <dbReference type="EMBL" id="SPO30067.1"/>
    </source>
</evidence>
<feature type="region of interest" description="Disordered" evidence="8">
    <location>
        <begin position="146"/>
        <end position="173"/>
    </location>
</feature>
<sequence length="355" mass="37781">MATTPRVSQRFSVQTNASNSSLSSNPYPYQPSQAAAVDLGSATSYSFASNNGGLPPAFSSRRTSASVLSSSANSTHQTAMISSSSSSSSFSPTTASHPHHHRNSNPIRQASSASSTIATGGGGGSAGIGGRFASFASTTTPIDEGNISYTSSIHPNRPGPVPDIVERPRDKTRQNEVSLSSLSFLFAEIVSYTQNRVTGVTDLEKRLSLIGYTIGQRVLNMAIHRQEMINNPKNPKRETRLLPTLLWIHTGFWKAAFGKPADSLERSTEAGRGDEYMISTNVPTFSKSISVPKDMSQLSVEAITAGMVEAALDGLGFPARVTAHTVATPQFPNRTTILIKLDKSVMDREDALAAS</sequence>
<feature type="region of interest" description="Disordered" evidence="8">
    <location>
        <begin position="69"/>
        <end position="123"/>
    </location>
</feature>
<keyword evidence="5" id="KW-0256">Endoplasmic reticulum</keyword>
<dbReference type="InterPro" id="IPR007194">
    <property type="entry name" value="TRAPP_component"/>
</dbReference>
<dbReference type="GO" id="GO:1990072">
    <property type="term" value="C:TRAPPIII protein complex"/>
    <property type="evidence" value="ECO:0007669"/>
    <property type="project" value="TreeGrafter"/>
</dbReference>
<feature type="compositionally biased region" description="Basic and acidic residues" evidence="8">
    <location>
        <begin position="164"/>
        <end position="173"/>
    </location>
</feature>
<dbReference type="GO" id="GO:0006888">
    <property type="term" value="P:endoplasmic reticulum to Golgi vesicle-mediated transport"/>
    <property type="evidence" value="ECO:0007669"/>
    <property type="project" value="TreeGrafter"/>
</dbReference>
<dbReference type="OrthoDB" id="10254842at2759"/>
<accession>A0A5C3EK18</accession>
<evidence type="ECO:0000256" key="5">
    <source>
        <dbReference type="ARBA" id="ARBA00022824"/>
    </source>
</evidence>
<proteinExistence type="inferred from homology"/>
<feature type="compositionally biased region" description="Polar residues" evidence="8">
    <location>
        <begin position="1"/>
        <end position="15"/>
    </location>
</feature>
<dbReference type="SUPFAM" id="SSF111126">
    <property type="entry name" value="Ligand-binding domain in the NO signalling and Golgi transport"/>
    <property type="match status" value="1"/>
</dbReference>
<gene>
    <name evidence="9" type="ORF">UTRI_05906</name>
</gene>
<dbReference type="Pfam" id="PF04051">
    <property type="entry name" value="TRAPP"/>
    <property type="match status" value="1"/>
</dbReference>
<dbReference type="GO" id="GO:0005783">
    <property type="term" value="C:endoplasmic reticulum"/>
    <property type="evidence" value="ECO:0007669"/>
    <property type="project" value="UniProtKB-SubCell"/>
</dbReference>
<dbReference type="InterPro" id="IPR024096">
    <property type="entry name" value="NO_sig/Golgi_transp_ligand-bd"/>
</dbReference>
<reference evidence="9 10" key="1">
    <citation type="submission" date="2018-03" db="EMBL/GenBank/DDBJ databases">
        <authorList>
            <person name="Guldener U."/>
        </authorList>
    </citation>
    <scope>NUCLEOTIDE SEQUENCE [LARGE SCALE GENOMIC DNA]</scope>
    <source>
        <strain evidence="9 10">NBRC100155</strain>
    </source>
</reference>
<comment type="subcellular location">
    <subcellularLocation>
        <location evidence="1">Endoplasmic reticulum</location>
    </subcellularLocation>
    <subcellularLocation>
        <location evidence="2">Golgi apparatus</location>
    </subcellularLocation>
</comment>
<feature type="compositionally biased region" description="Low complexity" evidence="8">
    <location>
        <begin position="16"/>
        <end position="32"/>
    </location>
</feature>
<dbReference type="EMBL" id="OOIN01000031">
    <property type="protein sequence ID" value="SPO30067.1"/>
    <property type="molecule type" value="Genomic_DNA"/>
</dbReference>
<evidence type="ECO:0000256" key="7">
    <source>
        <dbReference type="ARBA" id="ARBA00023034"/>
    </source>
</evidence>
<dbReference type="FunFam" id="3.30.1380.20:FF:000002">
    <property type="entry name" value="Trafficking protein particle complex subunit"/>
    <property type="match status" value="1"/>
</dbReference>
<evidence type="ECO:0000256" key="3">
    <source>
        <dbReference type="ARBA" id="ARBA00006218"/>
    </source>
</evidence>